<dbReference type="InterPro" id="IPR000477">
    <property type="entry name" value="RT_dom"/>
</dbReference>
<dbReference type="EMBL" id="OIVN01001046">
    <property type="protein sequence ID" value="SPC89168.1"/>
    <property type="molecule type" value="Genomic_DNA"/>
</dbReference>
<evidence type="ECO:0000259" key="1">
    <source>
        <dbReference type="PROSITE" id="PS50878"/>
    </source>
</evidence>
<dbReference type="Gene3D" id="3.30.420.10">
    <property type="entry name" value="Ribonuclease H-like superfamily/Ribonuclease H"/>
    <property type="match status" value="1"/>
</dbReference>
<dbReference type="AlphaFoldDB" id="A0A2N9FPM2"/>
<dbReference type="Pfam" id="PF00078">
    <property type="entry name" value="RVT_1"/>
    <property type="match status" value="1"/>
</dbReference>
<sequence length="795" mass="89389">MKLDLQKAYDRVNWKFLRAVLVNFGFHEVVVNWIMECVSSVSFSILINGGKSKSFTPSCGLRQRDPLSPYLCILCQEVLSRLIEREHSAGCIKGVNMNRGGPMFTNVMFADDIMLFSKACNQDVSAFNKCLETFCSWSGQLVNRNKSGLIFSKLVPLNQKRRLKAELQMNKVQENASYLGAPLFASGKRLRDFKFLQEKLEARLKGWRSKNLSWAGRHTLIKSVAFALPTYTFSTFDVPVGICNKLDAATRRFWWNPKKDKGGFIAWKAWEQLCRPKIHGGLGFSTAKKFNEALLAKLTWFVASKRVSPCIAALRSKYKVKDDWLKAGPCKYASNSWNAIERMKSLINKGACFLVGDGASIDVWKEPWVPWLPNFTPIPKSESFLNIPLKVANLIDEVTRRWNLAVLIELFDANSVGAILKIVLPHTPKPDKLIWVLNSKGNFIVQSALQASLVPCVIDPGISWKALWKLNMHDRLKIFIWRVASGILPTKMNLIQKLGVGNSLCPLCLNAEESLDHLFFKCSISRAIWFSSHWAIRSDLLSLSSCQEVLHFICNPLSAILAIPGGNLHPIHISIQRALTLECIWNLRNKVCFEELEINVLTTVKALDIRILEHIHALESDTLSPDHSLVFWSSLPLGVIKLSVDAALTPSKASIAVVARNFEGCIIKAWAKDFNPIDSLLAEANAIVWALELAVAERFDKVIIESDAKGCVDDLECPLNEGCWQIRNFSSRSLELFSCFSSCNVQWVRREANQTAHALAKVALSLDLPFLCNMDSLPPSVMEAWFRDVVLFSSL</sequence>
<evidence type="ECO:0000313" key="2">
    <source>
        <dbReference type="EMBL" id="SPC89168.1"/>
    </source>
</evidence>
<dbReference type="Pfam" id="PF13456">
    <property type="entry name" value="RVT_3"/>
    <property type="match status" value="1"/>
</dbReference>
<feature type="domain" description="Reverse transcriptase" evidence="1">
    <location>
        <begin position="1"/>
        <end position="183"/>
    </location>
</feature>
<dbReference type="InterPro" id="IPR012337">
    <property type="entry name" value="RNaseH-like_sf"/>
</dbReference>
<name>A0A2N9FPM2_FAGSY</name>
<accession>A0A2N9FPM2</accession>
<dbReference type="InterPro" id="IPR044730">
    <property type="entry name" value="RNase_H-like_dom_plant"/>
</dbReference>
<dbReference type="InterPro" id="IPR026960">
    <property type="entry name" value="RVT-Znf"/>
</dbReference>
<dbReference type="PANTHER" id="PTHR33116:SF86">
    <property type="entry name" value="REVERSE TRANSCRIPTASE DOMAIN-CONTAINING PROTEIN"/>
    <property type="match status" value="1"/>
</dbReference>
<dbReference type="GO" id="GO:0004523">
    <property type="term" value="F:RNA-DNA hybrid ribonuclease activity"/>
    <property type="evidence" value="ECO:0007669"/>
    <property type="project" value="InterPro"/>
</dbReference>
<reference evidence="2" key="1">
    <citation type="submission" date="2018-02" db="EMBL/GenBank/DDBJ databases">
        <authorList>
            <person name="Cohen D.B."/>
            <person name="Kent A.D."/>
        </authorList>
    </citation>
    <scope>NUCLEOTIDE SEQUENCE</scope>
</reference>
<dbReference type="CDD" id="cd06222">
    <property type="entry name" value="RNase_H_like"/>
    <property type="match status" value="1"/>
</dbReference>
<organism evidence="2">
    <name type="scientific">Fagus sylvatica</name>
    <name type="common">Beechnut</name>
    <dbReference type="NCBI Taxonomy" id="28930"/>
    <lineage>
        <taxon>Eukaryota</taxon>
        <taxon>Viridiplantae</taxon>
        <taxon>Streptophyta</taxon>
        <taxon>Embryophyta</taxon>
        <taxon>Tracheophyta</taxon>
        <taxon>Spermatophyta</taxon>
        <taxon>Magnoliopsida</taxon>
        <taxon>eudicotyledons</taxon>
        <taxon>Gunneridae</taxon>
        <taxon>Pentapetalae</taxon>
        <taxon>rosids</taxon>
        <taxon>fabids</taxon>
        <taxon>Fagales</taxon>
        <taxon>Fagaceae</taxon>
        <taxon>Fagus</taxon>
    </lineage>
</organism>
<dbReference type="PROSITE" id="PS50878">
    <property type="entry name" value="RT_POL"/>
    <property type="match status" value="1"/>
</dbReference>
<dbReference type="SUPFAM" id="SSF53098">
    <property type="entry name" value="Ribonuclease H-like"/>
    <property type="match status" value="1"/>
</dbReference>
<dbReference type="GO" id="GO:0003676">
    <property type="term" value="F:nucleic acid binding"/>
    <property type="evidence" value="ECO:0007669"/>
    <property type="project" value="InterPro"/>
</dbReference>
<gene>
    <name evidence="2" type="ORF">FSB_LOCUS17050</name>
</gene>
<proteinExistence type="predicted"/>
<protein>
    <recommendedName>
        <fullName evidence="1">Reverse transcriptase domain-containing protein</fullName>
    </recommendedName>
</protein>
<dbReference type="PANTHER" id="PTHR33116">
    <property type="entry name" value="REVERSE TRANSCRIPTASE ZINC-BINDING DOMAIN-CONTAINING PROTEIN-RELATED-RELATED"/>
    <property type="match status" value="1"/>
</dbReference>
<dbReference type="InterPro" id="IPR036397">
    <property type="entry name" value="RNaseH_sf"/>
</dbReference>
<dbReference type="Pfam" id="PF13966">
    <property type="entry name" value="zf-RVT"/>
    <property type="match status" value="1"/>
</dbReference>
<dbReference type="InterPro" id="IPR002156">
    <property type="entry name" value="RNaseH_domain"/>
</dbReference>